<sequence>MSVGEKLFQILTREIEYRYDVSTFKAELHKAHNYIVANGYISSQRTHLVAATSCGF</sequence>
<protein>
    <submittedName>
        <fullName evidence="1">Uncharacterized protein</fullName>
    </submittedName>
</protein>
<comment type="caution">
    <text evidence="1">The sequence shown here is derived from an EMBL/GenBank/DDBJ whole genome shotgun (WGS) entry which is preliminary data.</text>
</comment>
<gene>
    <name evidence="1" type="ORF">EYH02_01965</name>
</gene>
<name>A0A832YZ66_9CREN</name>
<accession>A0A832YZ66</accession>
<dbReference type="Proteomes" id="UP000605805">
    <property type="component" value="Unassembled WGS sequence"/>
</dbReference>
<dbReference type="AlphaFoldDB" id="A0A832YZ66"/>
<dbReference type="InterPro" id="IPR030934">
    <property type="entry name" value="Intein_C"/>
</dbReference>
<dbReference type="NCBIfam" id="TIGR01443">
    <property type="entry name" value="intein_Cterm"/>
    <property type="match status" value="1"/>
</dbReference>
<evidence type="ECO:0000313" key="2">
    <source>
        <dbReference type="Proteomes" id="UP000605805"/>
    </source>
</evidence>
<evidence type="ECO:0000313" key="1">
    <source>
        <dbReference type="EMBL" id="HIP56822.1"/>
    </source>
</evidence>
<dbReference type="EMBL" id="DQTV01000039">
    <property type="protein sequence ID" value="HIP56822.1"/>
    <property type="molecule type" value="Genomic_DNA"/>
</dbReference>
<proteinExistence type="predicted"/>
<reference evidence="1" key="1">
    <citation type="journal article" date="2020" name="ISME J.">
        <title>Gammaproteobacteria mediating utilization of methyl-, sulfur- and petroleum organic compounds in deep ocean hydrothermal plumes.</title>
        <authorList>
            <person name="Zhou Z."/>
            <person name="Liu Y."/>
            <person name="Pan J."/>
            <person name="Cron B.R."/>
            <person name="Toner B.M."/>
            <person name="Anantharaman K."/>
            <person name="Breier J.A."/>
            <person name="Dick G.J."/>
            <person name="Li M."/>
        </authorList>
    </citation>
    <scope>NUCLEOTIDE SEQUENCE</scope>
    <source>
        <strain evidence="1">SZUA-1435</strain>
    </source>
</reference>
<organism evidence="1 2">
    <name type="scientific">Ignisphaera aggregans</name>
    <dbReference type="NCBI Taxonomy" id="334771"/>
    <lineage>
        <taxon>Archaea</taxon>
        <taxon>Thermoproteota</taxon>
        <taxon>Thermoprotei</taxon>
        <taxon>Desulfurococcales</taxon>
        <taxon>Desulfurococcaceae</taxon>
        <taxon>Ignisphaera</taxon>
    </lineage>
</organism>